<evidence type="ECO:0000313" key="3">
    <source>
        <dbReference type="Proteomes" id="UP001550210"/>
    </source>
</evidence>
<feature type="region of interest" description="Disordered" evidence="1">
    <location>
        <begin position="107"/>
        <end position="127"/>
    </location>
</feature>
<comment type="caution">
    <text evidence="2">The sequence shown here is derived from an EMBL/GenBank/DDBJ whole genome shotgun (WGS) entry which is preliminary data.</text>
</comment>
<accession>A0ABV2UYY0</accession>
<keyword evidence="3" id="KW-1185">Reference proteome</keyword>
<reference evidence="2 3" key="1">
    <citation type="submission" date="2024-06" db="EMBL/GenBank/DDBJ databases">
        <title>The Natural Products Discovery Center: Release of the First 8490 Sequenced Strains for Exploring Actinobacteria Biosynthetic Diversity.</title>
        <authorList>
            <person name="Kalkreuter E."/>
            <person name="Kautsar S.A."/>
            <person name="Yang D."/>
            <person name="Bader C.D."/>
            <person name="Teijaro C.N."/>
            <person name="Fluegel L."/>
            <person name="Davis C.M."/>
            <person name="Simpson J.R."/>
            <person name="Lauterbach L."/>
            <person name="Steele A.D."/>
            <person name="Gui C."/>
            <person name="Meng S."/>
            <person name="Li G."/>
            <person name="Viehrig K."/>
            <person name="Ye F."/>
            <person name="Su P."/>
            <person name="Kiefer A.F."/>
            <person name="Nichols A."/>
            <person name="Cepeda A.J."/>
            <person name="Yan W."/>
            <person name="Fan B."/>
            <person name="Jiang Y."/>
            <person name="Adhikari A."/>
            <person name="Zheng C.-J."/>
            <person name="Schuster L."/>
            <person name="Cowan T.M."/>
            <person name="Smanski M.J."/>
            <person name="Chevrette M.G."/>
            <person name="De Carvalho L.P.S."/>
            <person name="Shen B."/>
        </authorList>
    </citation>
    <scope>NUCLEOTIDE SEQUENCE [LARGE SCALE GENOMIC DNA]</scope>
    <source>
        <strain evidence="2 3">NPDC006434</strain>
    </source>
</reference>
<name>A0ABV2UYY0_9ACTN</name>
<gene>
    <name evidence="2" type="ORF">ABZZ21_19845</name>
</gene>
<proteinExistence type="predicted"/>
<dbReference type="EMBL" id="JBEXPZ010000024">
    <property type="protein sequence ID" value="MET9846777.1"/>
    <property type="molecule type" value="Genomic_DNA"/>
</dbReference>
<dbReference type="RefSeq" id="WP_355398043.1">
    <property type="nucleotide sequence ID" value="NZ_JBEXPZ010000024.1"/>
</dbReference>
<organism evidence="2 3">
    <name type="scientific">Streptomyces ossamyceticus</name>
    <dbReference type="NCBI Taxonomy" id="249581"/>
    <lineage>
        <taxon>Bacteria</taxon>
        <taxon>Bacillati</taxon>
        <taxon>Actinomycetota</taxon>
        <taxon>Actinomycetes</taxon>
        <taxon>Kitasatosporales</taxon>
        <taxon>Streptomycetaceae</taxon>
        <taxon>Streptomyces</taxon>
    </lineage>
</organism>
<evidence type="ECO:0000256" key="1">
    <source>
        <dbReference type="SAM" id="MobiDB-lite"/>
    </source>
</evidence>
<sequence length="127" mass="14715">MSRTVHHIRSRHRRVPAYWAAGLPAPWTAHTLTELRYSGAELSRAHREGRRPRPTRVVRTFTSYRYARAVNQCFWNPYESQARAALRTFGSTARTHLRAAPPGDLVTAAETLDHPPTRHRHRNLWEA</sequence>
<dbReference type="Proteomes" id="UP001550210">
    <property type="component" value="Unassembled WGS sequence"/>
</dbReference>
<protein>
    <submittedName>
        <fullName evidence="2">Uncharacterized protein</fullName>
    </submittedName>
</protein>
<evidence type="ECO:0000313" key="2">
    <source>
        <dbReference type="EMBL" id="MET9846777.1"/>
    </source>
</evidence>
<feature type="compositionally biased region" description="Basic residues" evidence="1">
    <location>
        <begin position="117"/>
        <end position="127"/>
    </location>
</feature>